<protein>
    <submittedName>
        <fullName evidence="2">Regulator SirB</fullName>
    </submittedName>
</protein>
<feature type="transmembrane region" description="Helical" evidence="1">
    <location>
        <begin position="97"/>
        <end position="116"/>
    </location>
</feature>
<dbReference type="InterPro" id="IPR007360">
    <property type="entry name" value="SirB"/>
</dbReference>
<comment type="caution">
    <text evidence="2">The sequence shown here is derived from an EMBL/GenBank/DDBJ whole genome shotgun (WGS) entry which is preliminary data.</text>
</comment>
<sequence>MWLKYLHIACAVLSVSGYFLRGLWMMQDSPRLQARWVRVVPHIIDTLLLVSAIALTIRLQQYPFVHDWLTAKVLALLAYIVLGAIGLKYGRTRKIRVIAWAAALLTFAYLVAVALTRQPLPFLASV</sequence>
<dbReference type="AlphaFoldDB" id="A0A1F6T2U2"/>
<reference evidence="2 3" key="1">
    <citation type="journal article" date="2016" name="Nat. Commun.">
        <title>Thousands of microbial genomes shed light on interconnected biogeochemical processes in an aquifer system.</title>
        <authorList>
            <person name="Anantharaman K."/>
            <person name="Brown C.T."/>
            <person name="Hug L.A."/>
            <person name="Sharon I."/>
            <person name="Castelle C.J."/>
            <person name="Probst A.J."/>
            <person name="Thomas B.C."/>
            <person name="Singh A."/>
            <person name="Wilkins M.J."/>
            <person name="Karaoz U."/>
            <person name="Brodie E.L."/>
            <person name="Williams K.H."/>
            <person name="Hubbard S.S."/>
            <person name="Banfield J.F."/>
        </authorList>
    </citation>
    <scope>NUCLEOTIDE SEQUENCE [LARGE SCALE GENOMIC DNA]</scope>
</reference>
<evidence type="ECO:0000313" key="3">
    <source>
        <dbReference type="Proteomes" id="UP000179334"/>
    </source>
</evidence>
<accession>A0A1F6T2U2</accession>
<dbReference type="Pfam" id="PF04247">
    <property type="entry name" value="SirB"/>
    <property type="match status" value="1"/>
</dbReference>
<keyword evidence="1" id="KW-0812">Transmembrane</keyword>
<dbReference type="GO" id="GO:0005886">
    <property type="term" value="C:plasma membrane"/>
    <property type="evidence" value="ECO:0007669"/>
    <property type="project" value="TreeGrafter"/>
</dbReference>
<organism evidence="2 3">
    <name type="scientific">Candidatus Muproteobacteria bacterium RBG_16_64_10</name>
    <dbReference type="NCBI Taxonomy" id="1817757"/>
    <lineage>
        <taxon>Bacteria</taxon>
        <taxon>Pseudomonadati</taxon>
        <taxon>Pseudomonadota</taxon>
        <taxon>Candidatus Muproteobacteria</taxon>
    </lineage>
</organism>
<keyword evidence="1" id="KW-1133">Transmembrane helix</keyword>
<evidence type="ECO:0000313" key="2">
    <source>
        <dbReference type="EMBL" id="OGI39443.1"/>
    </source>
</evidence>
<keyword evidence="1" id="KW-0472">Membrane</keyword>
<feature type="transmembrane region" description="Helical" evidence="1">
    <location>
        <begin position="69"/>
        <end position="90"/>
    </location>
</feature>
<proteinExistence type="predicted"/>
<dbReference type="PIRSF" id="PIRSF005610">
    <property type="entry name" value="SirB"/>
    <property type="match status" value="1"/>
</dbReference>
<dbReference type="EMBL" id="MFSR01000046">
    <property type="protein sequence ID" value="OGI39443.1"/>
    <property type="molecule type" value="Genomic_DNA"/>
</dbReference>
<gene>
    <name evidence="2" type="ORF">A2V91_06540</name>
</gene>
<dbReference type="Proteomes" id="UP000179334">
    <property type="component" value="Unassembled WGS sequence"/>
</dbReference>
<dbReference type="PANTHER" id="PTHR39594:SF1">
    <property type="entry name" value="PROTEIN YCHQ"/>
    <property type="match status" value="1"/>
</dbReference>
<feature type="transmembrane region" description="Helical" evidence="1">
    <location>
        <begin position="6"/>
        <end position="24"/>
    </location>
</feature>
<evidence type="ECO:0000256" key="1">
    <source>
        <dbReference type="SAM" id="Phobius"/>
    </source>
</evidence>
<name>A0A1F6T2U2_9PROT</name>
<dbReference type="PANTHER" id="PTHR39594">
    <property type="entry name" value="PROTEIN YCHQ"/>
    <property type="match status" value="1"/>
</dbReference>
<feature type="transmembrane region" description="Helical" evidence="1">
    <location>
        <begin position="36"/>
        <end position="57"/>
    </location>
</feature>